<accession>H1VR24</accession>
<organism evidence="1 2">
    <name type="scientific">Colletotrichum higginsianum (strain IMI 349063)</name>
    <name type="common">Crucifer anthracnose fungus</name>
    <dbReference type="NCBI Taxonomy" id="759273"/>
    <lineage>
        <taxon>Eukaryota</taxon>
        <taxon>Fungi</taxon>
        <taxon>Dikarya</taxon>
        <taxon>Ascomycota</taxon>
        <taxon>Pezizomycotina</taxon>
        <taxon>Sordariomycetes</taxon>
        <taxon>Hypocreomycetidae</taxon>
        <taxon>Glomerellales</taxon>
        <taxon>Glomerellaceae</taxon>
        <taxon>Colletotrichum</taxon>
        <taxon>Colletotrichum destructivum species complex</taxon>
    </lineage>
</organism>
<reference evidence="2" key="1">
    <citation type="journal article" date="2012" name="Nat. Genet.">
        <title>Lifestyle transitions in plant pathogenic Colletotrichum fungi deciphered by genome and transcriptome analyses.</title>
        <authorList>
            <person name="O'Connell R.J."/>
            <person name="Thon M.R."/>
            <person name="Hacquard S."/>
            <person name="Amyotte S.G."/>
            <person name="Kleemann J."/>
            <person name="Torres M.F."/>
            <person name="Damm U."/>
            <person name="Buiate E.A."/>
            <person name="Epstein L."/>
            <person name="Alkan N."/>
            <person name="Altmueller J."/>
            <person name="Alvarado-Balderrama L."/>
            <person name="Bauser C.A."/>
            <person name="Becker C."/>
            <person name="Birren B.W."/>
            <person name="Chen Z."/>
            <person name="Choi J."/>
            <person name="Crouch J.A."/>
            <person name="Duvick J.P."/>
            <person name="Farman M.A."/>
            <person name="Gan P."/>
            <person name="Heiman D."/>
            <person name="Henrissat B."/>
            <person name="Howard R.J."/>
            <person name="Kabbage M."/>
            <person name="Koch C."/>
            <person name="Kracher B."/>
            <person name="Kubo Y."/>
            <person name="Law A.D."/>
            <person name="Lebrun M.-H."/>
            <person name="Lee Y.-H."/>
            <person name="Miyara I."/>
            <person name="Moore N."/>
            <person name="Neumann U."/>
            <person name="Nordstroem K."/>
            <person name="Panaccione D.G."/>
            <person name="Panstruga R."/>
            <person name="Place M."/>
            <person name="Proctor R.H."/>
            <person name="Prusky D."/>
            <person name="Rech G."/>
            <person name="Reinhardt R."/>
            <person name="Rollins J.A."/>
            <person name="Rounsley S."/>
            <person name="Schardl C.L."/>
            <person name="Schwartz D.C."/>
            <person name="Shenoy N."/>
            <person name="Shirasu K."/>
            <person name="Sikhakolli U.R."/>
            <person name="Stueber K."/>
            <person name="Sukno S.A."/>
            <person name="Sweigard J.A."/>
            <person name="Takano Y."/>
            <person name="Takahara H."/>
            <person name="Trail F."/>
            <person name="van der Does H.C."/>
            <person name="Voll L.M."/>
            <person name="Will I."/>
            <person name="Young S."/>
            <person name="Zeng Q."/>
            <person name="Zhang J."/>
            <person name="Zhou S."/>
            <person name="Dickman M.B."/>
            <person name="Schulze-Lefert P."/>
            <person name="Ver Loren van Themaat E."/>
            <person name="Ma L.-J."/>
            <person name="Vaillancourt L.J."/>
        </authorList>
    </citation>
    <scope>NUCLEOTIDE SEQUENCE [LARGE SCALE GENOMIC DNA]</scope>
    <source>
        <strain evidence="2">IMI 349063</strain>
    </source>
</reference>
<name>H1VR24_COLHI</name>
<dbReference type="AlphaFoldDB" id="H1VR24"/>
<dbReference type="EMBL" id="CACQ02005568">
    <property type="protein sequence ID" value="CCF42680.1"/>
    <property type="molecule type" value="Genomic_DNA"/>
</dbReference>
<evidence type="ECO:0000313" key="2">
    <source>
        <dbReference type="Proteomes" id="UP000007174"/>
    </source>
</evidence>
<proteinExistence type="predicted"/>
<gene>
    <name evidence="1" type="ORF">CH063_00439</name>
</gene>
<evidence type="ECO:0000313" key="1">
    <source>
        <dbReference type="EMBL" id="CCF42680.1"/>
    </source>
</evidence>
<dbReference type="HOGENOM" id="CLU_2793866_0_0_1"/>
<protein>
    <submittedName>
        <fullName evidence="1">Uncharacterized protein</fullName>
    </submittedName>
</protein>
<dbReference type="Proteomes" id="UP000007174">
    <property type="component" value="Unassembled WGS sequence"/>
</dbReference>
<sequence length="68" mass="7955">MVKKRKKYKKHKTPESVLLQRPAKLVVLFIIHWGYSAHCNVTTAAFRLDIHKMDSQVLQRPCSFCTVQ</sequence>